<reference evidence="1" key="1">
    <citation type="journal article" date="2012" name="Nat. Biotechnol.">
        <title>Reference genome sequence of the model plant Setaria.</title>
        <authorList>
            <person name="Bennetzen J.L."/>
            <person name="Schmutz J."/>
            <person name="Wang H."/>
            <person name="Percifield R."/>
            <person name="Hawkins J."/>
            <person name="Pontaroli A.C."/>
            <person name="Estep M."/>
            <person name="Feng L."/>
            <person name="Vaughn J.N."/>
            <person name="Grimwood J."/>
            <person name="Jenkins J."/>
            <person name="Barry K."/>
            <person name="Lindquist E."/>
            <person name="Hellsten U."/>
            <person name="Deshpande S."/>
            <person name="Wang X."/>
            <person name="Wu X."/>
            <person name="Mitros T."/>
            <person name="Triplett J."/>
            <person name="Yang X."/>
            <person name="Ye C.Y."/>
            <person name="Mauro-Herrera M."/>
            <person name="Wang L."/>
            <person name="Li P."/>
            <person name="Sharma M."/>
            <person name="Sharma R."/>
            <person name="Ronald P.C."/>
            <person name="Panaud O."/>
            <person name="Kellogg E.A."/>
            <person name="Brutnell T.P."/>
            <person name="Doust A.N."/>
            <person name="Tuskan G.A."/>
            <person name="Rokhsar D."/>
            <person name="Devos K.M."/>
        </authorList>
    </citation>
    <scope>NUCLEOTIDE SEQUENCE [LARGE SCALE GENOMIC DNA]</scope>
    <source>
        <strain evidence="1">Yugu1</strain>
    </source>
</reference>
<sequence>MPTYCKEKERLSSIVFVIIKASISGFSNLLQDAPHFFVFFIRHFFGLCLCGGNRRHNTSVRGRHAYNLPVPTGLDSWARCSLLLYFVLPRFAICCSEIRAVFYALD</sequence>
<reference evidence="1" key="2">
    <citation type="submission" date="2015-07" db="EMBL/GenBank/DDBJ databases">
        <authorList>
            <person name="Noorani M."/>
        </authorList>
    </citation>
    <scope>NUCLEOTIDE SEQUENCE</scope>
    <source>
        <strain evidence="1">Yugu1</strain>
    </source>
</reference>
<proteinExistence type="predicted"/>
<gene>
    <name evidence="1" type="ORF">SETIT_5G398700v2</name>
</gene>
<evidence type="ECO:0000313" key="1">
    <source>
        <dbReference type="EMBL" id="RCV28350.1"/>
    </source>
</evidence>
<dbReference type="AlphaFoldDB" id="A0A368RFJ3"/>
<organism evidence="1">
    <name type="scientific">Setaria italica</name>
    <name type="common">Foxtail millet</name>
    <name type="synonym">Panicum italicum</name>
    <dbReference type="NCBI Taxonomy" id="4555"/>
    <lineage>
        <taxon>Eukaryota</taxon>
        <taxon>Viridiplantae</taxon>
        <taxon>Streptophyta</taxon>
        <taxon>Embryophyta</taxon>
        <taxon>Tracheophyta</taxon>
        <taxon>Spermatophyta</taxon>
        <taxon>Magnoliopsida</taxon>
        <taxon>Liliopsida</taxon>
        <taxon>Poales</taxon>
        <taxon>Poaceae</taxon>
        <taxon>PACMAD clade</taxon>
        <taxon>Panicoideae</taxon>
        <taxon>Panicodae</taxon>
        <taxon>Paniceae</taxon>
        <taxon>Cenchrinae</taxon>
        <taxon>Setaria</taxon>
    </lineage>
</organism>
<name>A0A368RFJ3_SETIT</name>
<dbReference type="EMBL" id="CM003532">
    <property type="protein sequence ID" value="RCV28350.1"/>
    <property type="molecule type" value="Genomic_DNA"/>
</dbReference>
<protein>
    <submittedName>
        <fullName evidence="1">Uncharacterized protein</fullName>
    </submittedName>
</protein>
<accession>A0A368RFJ3</accession>